<feature type="region of interest" description="Disordered" evidence="1">
    <location>
        <begin position="1"/>
        <end position="73"/>
    </location>
</feature>
<feature type="compositionally biased region" description="Basic and acidic residues" evidence="1">
    <location>
        <begin position="8"/>
        <end position="17"/>
    </location>
</feature>
<evidence type="ECO:0000313" key="2">
    <source>
        <dbReference type="EMBL" id="MDP9902524.1"/>
    </source>
</evidence>
<comment type="caution">
    <text evidence="2">The sequence shown here is derived from an EMBL/GenBank/DDBJ whole genome shotgun (WGS) entry which is preliminary data.</text>
</comment>
<proteinExistence type="predicted"/>
<protein>
    <recommendedName>
        <fullName evidence="4">MARCKS-like protein</fullName>
    </recommendedName>
</protein>
<sequence>MNTPTNIRDGKTPHDEPEITQEEAVPNDGRDVEGEAMMKEVGNKKLQEPGDREHKTPEKAAATPDAQQPDGSR</sequence>
<dbReference type="RefSeq" id="WP_307692259.1">
    <property type="nucleotide sequence ID" value="NZ_JAUSRO010000019.1"/>
</dbReference>
<evidence type="ECO:0000313" key="3">
    <source>
        <dbReference type="Proteomes" id="UP001226867"/>
    </source>
</evidence>
<accession>A0ABT9SF54</accession>
<evidence type="ECO:0008006" key="4">
    <source>
        <dbReference type="Google" id="ProtNLM"/>
    </source>
</evidence>
<evidence type="ECO:0000256" key="1">
    <source>
        <dbReference type="SAM" id="MobiDB-lite"/>
    </source>
</evidence>
<gene>
    <name evidence="2" type="ORF">J2W36_004801</name>
</gene>
<keyword evidence="3" id="KW-1185">Reference proteome</keyword>
<name>A0ABT9SF54_9BURK</name>
<dbReference type="Proteomes" id="UP001226867">
    <property type="component" value="Unassembled WGS sequence"/>
</dbReference>
<reference evidence="2 3" key="1">
    <citation type="submission" date="2023-07" db="EMBL/GenBank/DDBJ databases">
        <title>Sorghum-associated microbial communities from plants grown in Nebraska, USA.</title>
        <authorList>
            <person name="Schachtman D."/>
        </authorList>
    </citation>
    <scope>NUCLEOTIDE SEQUENCE [LARGE SCALE GENOMIC DNA]</scope>
    <source>
        <strain evidence="2 3">DS1607</strain>
    </source>
</reference>
<organism evidence="2 3">
    <name type="scientific">Variovorax ginsengisoli</name>
    <dbReference type="NCBI Taxonomy" id="363844"/>
    <lineage>
        <taxon>Bacteria</taxon>
        <taxon>Pseudomonadati</taxon>
        <taxon>Pseudomonadota</taxon>
        <taxon>Betaproteobacteria</taxon>
        <taxon>Burkholderiales</taxon>
        <taxon>Comamonadaceae</taxon>
        <taxon>Variovorax</taxon>
    </lineage>
</organism>
<feature type="compositionally biased region" description="Basic and acidic residues" evidence="1">
    <location>
        <begin position="28"/>
        <end position="58"/>
    </location>
</feature>
<dbReference type="EMBL" id="JAUSRO010000019">
    <property type="protein sequence ID" value="MDP9902524.1"/>
    <property type="molecule type" value="Genomic_DNA"/>
</dbReference>